<dbReference type="InterPro" id="IPR046464">
    <property type="entry name" value="SWI-SNF_Ssr4_C"/>
</dbReference>
<feature type="compositionally biased region" description="Low complexity" evidence="1">
    <location>
        <begin position="536"/>
        <end position="556"/>
    </location>
</feature>
<feature type="region of interest" description="Disordered" evidence="1">
    <location>
        <begin position="234"/>
        <end position="264"/>
    </location>
</feature>
<name>A0AAN7TGS9_9PEZI</name>
<organism evidence="4 5">
    <name type="scientific">Meristemomyces frigidus</name>
    <dbReference type="NCBI Taxonomy" id="1508187"/>
    <lineage>
        <taxon>Eukaryota</taxon>
        <taxon>Fungi</taxon>
        <taxon>Dikarya</taxon>
        <taxon>Ascomycota</taxon>
        <taxon>Pezizomycotina</taxon>
        <taxon>Dothideomycetes</taxon>
        <taxon>Dothideomycetidae</taxon>
        <taxon>Mycosphaerellales</taxon>
        <taxon>Teratosphaeriaceae</taxon>
        <taxon>Meristemomyces</taxon>
    </lineage>
</organism>
<evidence type="ECO:0000259" key="3">
    <source>
        <dbReference type="Pfam" id="PF20497"/>
    </source>
</evidence>
<feature type="domain" description="SWI/SNF and RSC complexes subunit Ssr4 C-terminal" evidence="3">
    <location>
        <begin position="269"/>
        <end position="714"/>
    </location>
</feature>
<dbReference type="Pfam" id="PF20497">
    <property type="entry name" value="SWI-SNF_Ssr4_C"/>
    <property type="match status" value="1"/>
</dbReference>
<dbReference type="AlphaFoldDB" id="A0AAN7TGS9"/>
<protein>
    <recommendedName>
        <fullName evidence="6">DUF1750-domain-containing protein</fullName>
    </recommendedName>
</protein>
<feature type="compositionally biased region" description="Acidic residues" evidence="1">
    <location>
        <begin position="711"/>
        <end position="723"/>
    </location>
</feature>
<feature type="compositionally biased region" description="Polar residues" evidence="1">
    <location>
        <begin position="605"/>
        <end position="614"/>
    </location>
</feature>
<evidence type="ECO:0008006" key="6">
    <source>
        <dbReference type="Google" id="ProtNLM"/>
    </source>
</evidence>
<dbReference type="EMBL" id="JAVRRL010000011">
    <property type="protein sequence ID" value="KAK5115730.1"/>
    <property type="molecule type" value="Genomic_DNA"/>
</dbReference>
<reference evidence="4" key="1">
    <citation type="submission" date="2023-08" db="EMBL/GenBank/DDBJ databases">
        <title>Black Yeasts Isolated from many extreme environments.</title>
        <authorList>
            <person name="Coleine C."/>
            <person name="Stajich J.E."/>
            <person name="Selbmann L."/>
        </authorList>
    </citation>
    <scope>NUCLEOTIDE SEQUENCE</scope>
    <source>
        <strain evidence="4">CCFEE 5401</strain>
    </source>
</reference>
<feature type="region of interest" description="Disordered" evidence="1">
    <location>
        <begin position="531"/>
        <end position="565"/>
    </location>
</feature>
<feature type="compositionally biased region" description="Low complexity" evidence="1">
    <location>
        <begin position="626"/>
        <end position="637"/>
    </location>
</feature>
<feature type="domain" description="SWI/SNF and RSC complexes subunit Ssr4 N-terminal" evidence="2">
    <location>
        <begin position="2"/>
        <end position="213"/>
    </location>
</feature>
<evidence type="ECO:0000256" key="1">
    <source>
        <dbReference type="SAM" id="MobiDB-lite"/>
    </source>
</evidence>
<comment type="caution">
    <text evidence="4">The sequence shown here is derived from an EMBL/GenBank/DDBJ whole genome shotgun (WGS) entry which is preliminary data.</text>
</comment>
<evidence type="ECO:0000313" key="4">
    <source>
        <dbReference type="EMBL" id="KAK5115730.1"/>
    </source>
</evidence>
<dbReference type="GO" id="GO:0006338">
    <property type="term" value="P:chromatin remodeling"/>
    <property type="evidence" value="ECO:0007669"/>
    <property type="project" value="InterPro"/>
</dbReference>
<sequence length="738" mass="80912">MQNPSQGVAPQLQNHVHLLSNHHFPTVASLKLDHALKYLLDAPVIVKSMAPMSWTYIQAPQDGSIWLEWLAADRGVDRFPSDGYVWGDNESSYRHDIHGYTVEMMKHTIGYRLQYDQMASHARTRYHIVAKNPSVNAGTPDPSLWIVHYHQAEQHRILPSSQVPHQPQMQQTMTERRWLESQGKLERREFMLHDRASWPMINVPSGATMQRQMQQPGFYGAGVQQNRYPQYYPQQAGAQGVPPAAKRQRTNPPVPAQSGDPVAPHDFSIEDEENTQLGDYFDHISPREISMARYTQHHRWMEEVFSSPYASNQIVPADLGMGLMGELKGLTDGILEPPSLEILSPNASLKPREAAPFTNLSQQQLAEFEKRVAKHLEAGQAEIERMKTEHAAKIQEWKKSNVLMSAEKRLRYATWEAHESATPIFRVEEPAATNGAEKETVEDIVKEVESALGVKISTRKSQAEMIEKGGLEQEEELPQPEPTASHLNANHHQQNVTMAHAQAPAASPSFREPLPIYHGDSQQMAGTIATMQREAQQPSHPLQQQLQQQTVQPQTSDHNAGERSEAMQTGAFNNNTSLLEDAPMQDSEIDFGVTSATNEAAGVGSPSQGSTLPSANAPDITGGLQSSTTSAPAGPTTATAVEQARGYGTVTLPSEPDHSMAIAGGPGATNFESLSGTLGAAGDGDSHFEDSMFGNLDNDDVEGGGVGEQGFEYEDGMGGDAFEEATFGMDGEETEGGP</sequence>
<dbReference type="InterPro" id="IPR013859">
    <property type="entry name" value="Ssr4_N"/>
</dbReference>
<dbReference type="Pfam" id="PF08549">
    <property type="entry name" value="SWI-SNF_Ssr4_N"/>
    <property type="match status" value="1"/>
</dbReference>
<feature type="compositionally biased region" description="Low complexity" evidence="1">
    <location>
        <begin position="234"/>
        <end position="245"/>
    </location>
</feature>
<dbReference type="Proteomes" id="UP001310890">
    <property type="component" value="Unassembled WGS sequence"/>
</dbReference>
<proteinExistence type="predicted"/>
<feature type="region of interest" description="Disordered" evidence="1">
    <location>
        <begin position="699"/>
        <end position="738"/>
    </location>
</feature>
<feature type="region of interest" description="Disordered" evidence="1">
    <location>
        <begin position="497"/>
        <end position="518"/>
    </location>
</feature>
<accession>A0AAN7TGS9</accession>
<gene>
    <name evidence="4" type="ORF">LTR62_000819</name>
</gene>
<feature type="region of interest" description="Disordered" evidence="1">
    <location>
        <begin position="598"/>
        <end position="637"/>
    </location>
</feature>
<evidence type="ECO:0000313" key="5">
    <source>
        <dbReference type="Proteomes" id="UP001310890"/>
    </source>
</evidence>
<evidence type="ECO:0000259" key="2">
    <source>
        <dbReference type="Pfam" id="PF08549"/>
    </source>
</evidence>